<feature type="region of interest" description="Disordered" evidence="1">
    <location>
        <begin position="86"/>
        <end position="117"/>
    </location>
</feature>
<evidence type="ECO:0000256" key="1">
    <source>
        <dbReference type="SAM" id="MobiDB-lite"/>
    </source>
</evidence>
<dbReference type="EMBL" id="OZ075114">
    <property type="protein sequence ID" value="CAL5057030.1"/>
    <property type="molecule type" value="Genomic_DNA"/>
</dbReference>
<feature type="compositionally biased region" description="Basic residues" evidence="1">
    <location>
        <begin position="39"/>
        <end position="49"/>
    </location>
</feature>
<reference evidence="2" key="1">
    <citation type="submission" date="2024-10" db="EMBL/GenBank/DDBJ databases">
        <authorList>
            <person name="Ryan C."/>
        </authorList>
    </citation>
    <scope>NUCLEOTIDE SEQUENCE [LARGE SCALE GENOMIC DNA]</scope>
</reference>
<dbReference type="AlphaFoldDB" id="A0ABC9EEV7"/>
<dbReference type="Proteomes" id="UP001497457">
    <property type="component" value="Chromosome 4rd"/>
</dbReference>
<evidence type="ECO:0000313" key="2">
    <source>
        <dbReference type="EMBL" id="CAL5057030.1"/>
    </source>
</evidence>
<feature type="compositionally biased region" description="Pro residues" evidence="1">
    <location>
        <begin position="105"/>
        <end position="117"/>
    </location>
</feature>
<sequence length="117" mass="12708">MSSDDVRKRLAKCCEEFDSIFKQFPVLLEKLDALDPPKKRTRRAAKKKKTEAEKSDDRPTLTPEIRARYKEMGVVLEGFLNELGDDVDGASVPAAGGSTSLAQAAPPPPPPAAGDKQ</sequence>
<evidence type="ECO:0000313" key="3">
    <source>
        <dbReference type="Proteomes" id="UP001497457"/>
    </source>
</evidence>
<gene>
    <name evidence="2" type="ORF">URODEC1_LOCUS95402</name>
</gene>
<proteinExistence type="predicted"/>
<accession>A0ABC9EEV7</accession>
<feature type="compositionally biased region" description="Basic and acidic residues" evidence="1">
    <location>
        <begin position="50"/>
        <end position="65"/>
    </location>
</feature>
<protein>
    <submittedName>
        <fullName evidence="2">Uncharacterized protein</fullName>
    </submittedName>
</protein>
<keyword evidence="3" id="KW-1185">Reference proteome</keyword>
<feature type="region of interest" description="Disordered" evidence="1">
    <location>
        <begin position="34"/>
        <end position="65"/>
    </location>
</feature>
<name>A0ABC9EEV7_9POAL</name>
<organism evidence="2 3">
    <name type="scientific">Urochloa decumbens</name>
    <dbReference type="NCBI Taxonomy" id="240449"/>
    <lineage>
        <taxon>Eukaryota</taxon>
        <taxon>Viridiplantae</taxon>
        <taxon>Streptophyta</taxon>
        <taxon>Embryophyta</taxon>
        <taxon>Tracheophyta</taxon>
        <taxon>Spermatophyta</taxon>
        <taxon>Magnoliopsida</taxon>
        <taxon>Liliopsida</taxon>
        <taxon>Poales</taxon>
        <taxon>Poaceae</taxon>
        <taxon>PACMAD clade</taxon>
        <taxon>Panicoideae</taxon>
        <taxon>Panicodae</taxon>
        <taxon>Paniceae</taxon>
        <taxon>Melinidinae</taxon>
        <taxon>Urochloa</taxon>
    </lineage>
</organism>